<dbReference type="Proteomes" id="UP000199758">
    <property type="component" value="Unassembled WGS sequence"/>
</dbReference>
<evidence type="ECO:0000313" key="1">
    <source>
        <dbReference type="EMBL" id="SHG79487.1"/>
    </source>
</evidence>
<dbReference type="EMBL" id="FQWZ01000003">
    <property type="protein sequence ID" value="SHG79487.1"/>
    <property type="molecule type" value="Genomic_DNA"/>
</dbReference>
<dbReference type="Pfam" id="PF20549">
    <property type="entry name" value="DUF6763"/>
    <property type="match status" value="1"/>
</dbReference>
<name>A0A1M5MQK7_9GAMM</name>
<accession>A0A1M5MQK7</accession>
<keyword evidence="2" id="KW-1185">Reference proteome</keyword>
<dbReference type="OrthoDB" id="7062948at2"/>
<protein>
    <submittedName>
        <fullName evidence="1">Uncharacterized protein</fullName>
    </submittedName>
</protein>
<organism evidence="1 2">
    <name type="scientific">Hydrocarboniphaga daqingensis</name>
    <dbReference type="NCBI Taxonomy" id="490188"/>
    <lineage>
        <taxon>Bacteria</taxon>
        <taxon>Pseudomonadati</taxon>
        <taxon>Pseudomonadota</taxon>
        <taxon>Gammaproteobacteria</taxon>
        <taxon>Nevskiales</taxon>
        <taxon>Nevskiaceae</taxon>
        <taxon>Hydrocarboniphaga</taxon>
    </lineage>
</organism>
<dbReference type="InterPro" id="IPR046651">
    <property type="entry name" value="DUF6763"/>
</dbReference>
<reference evidence="1 2" key="1">
    <citation type="submission" date="2016-11" db="EMBL/GenBank/DDBJ databases">
        <authorList>
            <person name="Jaros S."/>
            <person name="Januszkiewicz K."/>
            <person name="Wedrychowicz H."/>
        </authorList>
    </citation>
    <scope>NUCLEOTIDE SEQUENCE [LARGE SCALE GENOMIC DNA]</scope>
    <source>
        <strain evidence="1 2">CGMCC 1.7049</strain>
    </source>
</reference>
<dbReference type="AlphaFoldDB" id="A0A1M5MQK7"/>
<proteinExistence type="predicted"/>
<dbReference type="RefSeq" id="WP_072895878.1">
    <property type="nucleotide sequence ID" value="NZ_FQWZ01000003.1"/>
</dbReference>
<dbReference type="STRING" id="490188.SAMN04488068_1395"/>
<evidence type="ECO:0000313" key="2">
    <source>
        <dbReference type="Proteomes" id="UP000199758"/>
    </source>
</evidence>
<gene>
    <name evidence="1" type="ORF">SAMN04488068_1395</name>
</gene>
<sequence>MAQWLQQINPGDWYQTAATTFEIVGVDADAEVVLVQHFDGALEEVEFDAWIELDAVPCAPPEDYSGALDLDAEDLAVDAVPSPSVDDTLKRLELDPG</sequence>